<accession>A0A212U581</accession>
<dbReference type="CDD" id="cd10148">
    <property type="entry name" value="CsoR-like_DUF156"/>
    <property type="match status" value="1"/>
</dbReference>
<reference evidence="4 5" key="1">
    <citation type="submission" date="2017-06" db="EMBL/GenBank/DDBJ databases">
        <authorList>
            <person name="Kim H.J."/>
            <person name="Triplett B.A."/>
        </authorList>
    </citation>
    <scope>NUCLEOTIDE SEQUENCE [LARGE SCALE GENOMIC DNA]</scope>
    <source>
        <strain evidence="4 5">DSM 22179</strain>
    </source>
</reference>
<protein>
    <submittedName>
        <fullName evidence="4">DNA-binding transcriptional regulator, FrmR family</fullName>
    </submittedName>
</protein>
<dbReference type="AlphaFoldDB" id="A0A212U581"/>
<dbReference type="EMBL" id="FYEZ01000003">
    <property type="protein sequence ID" value="SNC73356.1"/>
    <property type="molecule type" value="Genomic_DNA"/>
</dbReference>
<comment type="similarity">
    <text evidence="1">Belongs to the CsoR family.</text>
</comment>
<proteinExistence type="inferred from homology"/>
<evidence type="ECO:0000256" key="3">
    <source>
        <dbReference type="SAM" id="MobiDB-lite"/>
    </source>
</evidence>
<dbReference type="Gene3D" id="1.20.58.1000">
    <property type="entry name" value="Metal-sensitive repressor, helix protomer"/>
    <property type="match status" value="1"/>
</dbReference>
<feature type="compositionally biased region" description="Basic and acidic residues" evidence="3">
    <location>
        <begin position="1"/>
        <end position="10"/>
    </location>
</feature>
<dbReference type="Pfam" id="PF02583">
    <property type="entry name" value="Trns_repr_metal"/>
    <property type="match status" value="1"/>
</dbReference>
<evidence type="ECO:0000313" key="4">
    <source>
        <dbReference type="EMBL" id="SNC73356.1"/>
    </source>
</evidence>
<name>A0A212U581_9MICO</name>
<gene>
    <name evidence="4" type="ORF">SAMN05445756_1924</name>
</gene>
<sequence>MSERTGRAVDAETPAGSPSEGSADACEHAHHGYMGDKDAYLRRMRRIEGQARGITRMIDEEQYCIDILTQVTALTRALQTVATGLVEDHLRHCVMDAARSGNDGEAAAKLAEATAAINRLVRS</sequence>
<organism evidence="4 5">
    <name type="scientific">Kytococcus aerolatus</name>
    <dbReference type="NCBI Taxonomy" id="592308"/>
    <lineage>
        <taxon>Bacteria</taxon>
        <taxon>Bacillati</taxon>
        <taxon>Actinomycetota</taxon>
        <taxon>Actinomycetes</taxon>
        <taxon>Micrococcales</taxon>
        <taxon>Kytococcaceae</taxon>
        <taxon>Kytococcus</taxon>
    </lineage>
</organism>
<dbReference type="PANTHER" id="PTHR33677:SF3">
    <property type="entry name" value="COPPER-SENSING TRANSCRIPTIONAL REPRESSOR RICR"/>
    <property type="match status" value="1"/>
</dbReference>
<feature type="region of interest" description="Disordered" evidence="3">
    <location>
        <begin position="1"/>
        <end position="28"/>
    </location>
</feature>
<dbReference type="PANTHER" id="PTHR33677">
    <property type="entry name" value="TRANSCRIPTIONAL REPRESSOR FRMR-RELATED"/>
    <property type="match status" value="1"/>
</dbReference>
<evidence type="ECO:0000256" key="1">
    <source>
        <dbReference type="ARBA" id="ARBA00005428"/>
    </source>
</evidence>
<keyword evidence="5" id="KW-1185">Reference proteome</keyword>
<evidence type="ECO:0000256" key="2">
    <source>
        <dbReference type="ARBA" id="ARBA00023008"/>
    </source>
</evidence>
<dbReference type="Proteomes" id="UP000198122">
    <property type="component" value="Unassembled WGS sequence"/>
</dbReference>
<dbReference type="InterPro" id="IPR038390">
    <property type="entry name" value="Metal_Tscrpt_repr_sf"/>
</dbReference>
<dbReference type="GO" id="GO:0046872">
    <property type="term" value="F:metal ion binding"/>
    <property type="evidence" value="ECO:0007669"/>
    <property type="project" value="InterPro"/>
</dbReference>
<evidence type="ECO:0000313" key="5">
    <source>
        <dbReference type="Proteomes" id="UP000198122"/>
    </source>
</evidence>
<dbReference type="GO" id="GO:0003677">
    <property type="term" value="F:DNA binding"/>
    <property type="evidence" value="ECO:0007669"/>
    <property type="project" value="UniProtKB-KW"/>
</dbReference>
<dbReference type="RefSeq" id="WP_088818916.1">
    <property type="nucleotide sequence ID" value="NZ_FYEZ01000003.1"/>
</dbReference>
<dbReference type="OrthoDB" id="9811244at2"/>
<keyword evidence="4" id="KW-0238">DNA-binding</keyword>
<dbReference type="GO" id="GO:0045892">
    <property type="term" value="P:negative regulation of DNA-templated transcription"/>
    <property type="evidence" value="ECO:0007669"/>
    <property type="project" value="UniProtKB-ARBA"/>
</dbReference>
<dbReference type="InterPro" id="IPR003735">
    <property type="entry name" value="Metal_Tscrpt_repr"/>
</dbReference>
<keyword evidence="2" id="KW-0186">Copper</keyword>